<dbReference type="GO" id="GO:0009313">
    <property type="term" value="P:oligosaccharide catabolic process"/>
    <property type="evidence" value="ECO:0007669"/>
    <property type="project" value="TreeGrafter"/>
</dbReference>
<evidence type="ECO:0000259" key="5">
    <source>
        <dbReference type="SMART" id="SM00872"/>
    </source>
</evidence>
<comment type="similarity">
    <text evidence="1">Belongs to the glycosyl hydrolase 38 family.</text>
</comment>
<evidence type="ECO:0000313" key="7">
    <source>
        <dbReference type="Proteomes" id="UP001205748"/>
    </source>
</evidence>
<dbReference type="InterPro" id="IPR011682">
    <property type="entry name" value="Glyco_hydro_38_C"/>
</dbReference>
<gene>
    <name evidence="6" type="ORF">NSA47_05535</name>
</gene>
<dbReference type="SUPFAM" id="SSF88688">
    <property type="entry name" value="Families 57/38 glycoside transferase middle domain"/>
    <property type="match status" value="1"/>
</dbReference>
<keyword evidence="7" id="KW-1185">Reference proteome</keyword>
<evidence type="ECO:0000256" key="3">
    <source>
        <dbReference type="ARBA" id="ARBA00022801"/>
    </source>
</evidence>
<dbReference type="SUPFAM" id="SSF74650">
    <property type="entry name" value="Galactose mutarotase-like"/>
    <property type="match status" value="1"/>
</dbReference>
<dbReference type="Pfam" id="PF09261">
    <property type="entry name" value="Alpha-mann_mid"/>
    <property type="match status" value="1"/>
</dbReference>
<dbReference type="Pfam" id="PF22907">
    <property type="entry name" value="Ams1-like_1st"/>
    <property type="match status" value="1"/>
</dbReference>
<dbReference type="FunFam" id="2.70.98.30:FF:000010">
    <property type="entry name" value="Cytosolic alpha-mannosidase"/>
    <property type="match status" value="1"/>
</dbReference>
<dbReference type="InterPro" id="IPR054723">
    <property type="entry name" value="Ams1-like_N"/>
</dbReference>
<comment type="caution">
    <text evidence="6">The sequence shown here is derived from an EMBL/GenBank/DDBJ whole genome shotgun (WGS) entry which is preliminary data.</text>
</comment>
<keyword evidence="4" id="KW-0326">Glycosidase</keyword>
<dbReference type="Gene3D" id="2.60.40.2220">
    <property type="match status" value="1"/>
</dbReference>
<proteinExistence type="inferred from homology"/>
<reference evidence="6" key="1">
    <citation type="submission" date="2022-07" db="EMBL/GenBank/DDBJ databases">
        <title>Enhanced cultured diversity of the mouse gut microbiota enables custom-made synthetic communities.</title>
        <authorList>
            <person name="Afrizal A."/>
        </authorList>
    </citation>
    <scope>NUCLEOTIDE SEQUENCE</scope>
    <source>
        <strain evidence="6">DSM 28593</strain>
    </source>
</reference>
<keyword evidence="3" id="KW-0378">Hydrolase</keyword>
<dbReference type="PANTHER" id="PTHR46017">
    <property type="entry name" value="ALPHA-MANNOSIDASE 2C1"/>
    <property type="match status" value="1"/>
</dbReference>
<dbReference type="AlphaFoldDB" id="A0AAE3HDK5"/>
<dbReference type="PANTHER" id="PTHR46017:SF1">
    <property type="entry name" value="ALPHA-MANNOSIDASE 2C1"/>
    <property type="match status" value="1"/>
</dbReference>
<dbReference type="RefSeq" id="WP_257529920.1">
    <property type="nucleotide sequence ID" value="NZ_JANKAS010000003.1"/>
</dbReference>
<dbReference type="InterPro" id="IPR011330">
    <property type="entry name" value="Glyco_hydro/deAcase_b/a-brl"/>
</dbReference>
<dbReference type="Pfam" id="PF01074">
    <property type="entry name" value="Glyco_hydro_38N"/>
    <property type="match status" value="1"/>
</dbReference>
<dbReference type="InterPro" id="IPR015341">
    <property type="entry name" value="Glyco_hydro_38_cen"/>
</dbReference>
<organism evidence="6 7">
    <name type="scientific">Irregularibacter muris</name>
    <dbReference type="NCBI Taxonomy" id="1796619"/>
    <lineage>
        <taxon>Bacteria</taxon>
        <taxon>Bacillati</taxon>
        <taxon>Bacillota</taxon>
        <taxon>Clostridia</taxon>
        <taxon>Eubacteriales</taxon>
        <taxon>Eubacteriaceae</taxon>
        <taxon>Irregularibacter</taxon>
    </lineage>
</organism>
<dbReference type="Gene3D" id="3.20.110.10">
    <property type="entry name" value="Glycoside hydrolase 38, N terminal domain"/>
    <property type="match status" value="1"/>
</dbReference>
<dbReference type="GO" id="GO:0030246">
    <property type="term" value="F:carbohydrate binding"/>
    <property type="evidence" value="ECO:0007669"/>
    <property type="project" value="InterPro"/>
</dbReference>
<dbReference type="GO" id="GO:0006013">
    <property type="term" value="P:mannose metabolic process"/>
    <property type="evidence" value="ECO:0007669"/>
    <property type="project" value="InterPro"/>
</dbReference>
<dbReference type="GO" id="GO:0004559">
    <property type="term" value="F:alpha-mannosidase activity"/>
    <property type="evidence" value="ECO:0007669"/>
    <property type="project" value="InterPro"/>
</dbReference>
<dbReference type="GO" id="GO:0046872">
    <property type="term" value="F:metal ion binding"/>
    <property type="evidence" value="ECO:0007669"/>
    <property type="project" value="UniProtKB-KW"/>
</dbReference>
<dbReference type="InterPro" id="IPR027291">
    <property type="entry name" value="Glyco_hydro_38_N_sf"/>
</dbReference>
<keyword evidence="2" id="KW-0479">Metal-binding</keyword>
<sequence>MVFGIERVERIVKDLEKAIYPDFEPILKYRVCEGKFPGGEDKELEDENWSEYITGSLWGGYDKHQWFRARVKIPERFEGKTIVFRITTGREGLWDATNPQFLFYVDGKLVQGLDVNHREVLISECAKAHKEYSIAFLGYSGLENSKHAIVTEISLLDKKIEEIYYNLNVPLSVVKLLEDNDENKIRILTKLEKAIDRLDLRKIYSHEFYQSIEVANDYLKKEFYSDINYEGPVVTAIGHTHLDIAWLWTISQTKEKTIRSFSTVLNLMKQYPEYKFMSSQPQLYEYIKENEPELYKEIKNKVKEKVWEIDGAMWIEPDCNIPSGESLIRQIIWGHQFFMDEFGIESKSLWLPDVFGYSAALPQILRKSGIKYFMTTKLDWNQFNVIPNDTFMWRGIDGSEVFTHLVTTSDYKKQGEAVTFSESNNKTTYTGIINANQVMGTWKRYQNKDISEETLMLFGYGDGGGGPTKEMLENARRLKYGIPGCPRVQIGFETDYFDRLYAKVMEKEDIPTWVGELYLEYHRGTYTSMAKNKRYNRKSEFLYQDAEMLATLNMLSGGVYPEKEMKKGWKTILVNQFHDIIPGSSIKQVYDESHQQYQEAMEGGQELVKDSLKQITSKIDLKEKSIVVFNTLSHDRDDIVEVTIPKGMKVQGLKEVEGKNIEIQEIDHGKKFIFYAEKVPSKGYKTYSIVDQNVKTPREETNLDKEFENQYFKVSFDEKYNITSLYDKKNEREVIKENKRANVLQAFEDRPMNWENWDIDIYYKKKMWEVNDVKQVEVIEKGPIRYCIKIERNFCDSTLAQYIYFYRDIPRIDFKNCVDWKEKNILLKVAFPIDVNSSKATYEIQYGNIERPTHNNTSWEVAQFETCGHKWADLSEGAYGVSLLNDCKYGYDIKDGMMRLTLIKAGTYPNPEADLGIHEFTYSIYPHKNTWKEAKTQEMAYNLNVPMHTVVEEEHEGILPSQMSLLKINKPNCIAEVVKKAETGDGVIVRFYEYKNMKEKIQVSFNNEIKVAYECDLLENTIGTAKSHNNKMDFQINPYEIKTFRIHFK</sequence>
<dbReference type="InterPro" id="IPR011013">
    <property type="entry name" value="Gal_mutarotase_sf_dom"/>
</dbReference>
<evidence type="ECO:0000256" key="1">
    <source>
        <dbReference type="ARBA" id="ARBA00009792"/>
    </source>
</evidence>
<dbReference type="Pfam" id="PF17677">
    <property type="entry name" value="Glyco_hydro38C2"/>
    <property type="match status" value="1"/>
</dbReference>
<dbReference type="InterPro" id="IPR000602">
    <property type="entry name" value="Glyco_hydro_38_N"/>
</dbReference>
<evidence type="ECO:0000256" key="2">
    <source>
        <dbReference type="ARBA" id="ARBA00022723"/>
    </source>
</evidence>
<protein>
    <submittedName>
        <fullName evidence="6">Alpha-mannosidase</fullName>
    </submittedName>
</protein>
<dbReference type="CDD" id="cd10789">
    <property type="entry name" value="GH38N_AMII_ER_cytosolic"/>
    <property type="match status" value="1"/>
</dbReference>
<dbReference type="InterPro" id="IPR028995">
    <property type="entry name" value="Glyco_hydro_57/38_cen_sf"/>
</dbReference>
<dbReference type="Pfam" id="PF07748">
    <property type="entry name" value="Glyco_hydro_38C"/>
    <property type="match status" value="1"/>
</dbReference>
<dbReference type="EMBL" id="JANKAS010000003">
    <property type="protein sequence ID" value="MCR1898452.1"/>
    <property type="molecule type" value="Genomic_DNA"/>
</dbReference>
<accession>A0AAE3HDK5</accession>
<evidence type="ECO:0000256" key="4">
    <source>
        <dbReference type="ARBA" id="ARBA00023295"/>
    </source>
</evidence>
<evidence type="ECO:0000313" key="6">
    <source>
        <dbReference type="EMBL" id="MCR1898452.1"/>
    </source>
</evidence>
<dbReference type="SMART" id="SM00872">
    <property type="entry name" value="Alpha-mann_mid"/>
    <property type="match status" value="1"/>
</dbReference>
<dbReference type="FunFam" id="1.20.1270.50:FF:000004">
    <property type="entry name" value="alpha-mannosidase 2C1 isoform X1"/>
    <property type="match status" value="1"/>
</dbReference>
<name>A0AAE3HDK5_9FIRM</name>
<dbReference type="Proteomes" id="UP001205748">
    <property type="component" value="Unassembled WGS sequence"/>
</dbReference>
<dbReference type="Gene3D" id="1.20.1270.50">
    <property type="entry name" value="Glycoside hydrolase family 38, central domain"/>
    <property type="match status" value="1"/>
</dbReference>
<dbReference type="FunFam" id="3.20.110.10:FF:000002">
    <property type="entry name" value="alpha-mannosidase 2C1 isoform X1"/>
    <property type="match status" value="1"/>
</dbReference>
<dbReference type="Gene3D" id="2.70.98.30">
    <property type="entry name" value="Golgi alpha-mannosidase II, domain 4"/>
    <property type="match status" value="1"/>
</dbReference>
<feature type="domain" description="Glycoside hydrolase family 38 central" evidence="5">
    <location>
        <begin position="520"/>
        <end position="597"/>
    </location>
</feature>
<dbReference type="InterPro" id="IPR041147">
    <property type="entry name" value="GH38_C"/>
</dbReference>
<dbReference type="InterPro" id="IPR037094">
    <property type="entry name" value="Glyco_hydro_38_cen_sf"/>
</dbReference>
<dbReference type="SUPFAM" id="SSF88713">
    <property type="entry name" value="Glycoside hydrolase/deacetylase"/>
    <property type="match status" value="1"/>
</dbReference>